<dbReference type="RefSeq" id="WP_234515364.1">
    <property type="nucleotide sequence ID" value="NZ_BAAAUF010000022.1"/>
</dbReference>
<dbReference type="Proteomes" id="UP001501532">
    <property type="component" value="Unassembled WGS sequence"/>
</dbReference>
<name>A0ABP6LKL9_9ACTN</name>
<gene>
    <name evidence="2" type="ORF">GCM10010448_33650</name>
</gene>
<reference evidence="3" key="1">
    <citation type="journal article" date="2019" name="Int. J. Syst. Evol. Microbiol.">
        <title>The Global Catalogue of Microorganisms (GCM) 10K type strain sequencing project: providing services to taxonomists for standard genome sequencing and annotation.</title>
        <authorList>
            <consortium name="The Broad Institute Genomics Platform"/>
            <consortium name="The Broad Institute Genome Sequencing Center for Infectious Disease"/>
            <person name="Wu L."/>
            <person name="Ma J."/>
        </authorList>
    </citation>
    <scope>NUCLEOTIDE SEQUENCE [LARGE SCALE GENOMIC DNA]</scope>
    <source>
        <strain evidence="3">JCM 9091</strain>
    </source>
</reference>
<dbReference type="Gene3D" id="3.90.226.10">
    <property type="entry name" value="2-enoyl-CoA Hydratase, Chain A, domain 1"/>
    <property type="match status" value="1"/>
</dbReference>
<dbReference type="EMBL" id="BAAAUF010000022">
    <property type="protein sequence ID" value="GAA3047851.1"/>
    <property type="molecule type" value="Genomic_DNA"/>
</dbReference>
<dbReference type="PANTHER" id="PTHR43802:SF1">
    <property type="entry name" value="IP11341P-RELATED"/>
    <property type="match status" value="1"/>
</dbReference>
<dbReference type="InterPro" id="IPR001753">
    <property type="entry name" value="Enoyl-CoA_hydra/iso"/>
</dbReference>
<accession>A0ABP6LKL9</accession>
<organism evidence="2 3">
    <name type="scientific">Streptomyces glomeratus</name>
    <dbReference type="NCBI Taxonomy" id="284452"/>
    <lineage>
        <taxon>Bacteria</taxon>
        <taxon>Bacillati</taxon>
        <taxon>Actinomycetota</taxon>
        <taxon>Actinomycetes</taxon>
        <taxon>Kitasatosporales</taxon>
        <taxon>Streptomycetaceae</taxon>
        <taxon>Streptomyces</taxon>
    </lineage>
</organism>
<dbReference type="CDD" id="cd06558">
    <property type="entry name" value="crotonase-like"/>
    <property type="match status" value="1"/>
</dbReference>
<dbReference type="Pfam" id="PF00378">
    <property type="entry name" value="ECH_1"/>
    <property type="match status" value="1"/>
</dbReference>
<dbReference type="InterPro" id="IPR014748">
    <property type="entry name" value="Enoyl-CoA_hydra_C"/>
</dbReference>
<dbReference type="SUPFAM" id="SSF52096">
    <property type="entry name" value="ClpP/crotonase"/>
    <property type="match status" value="1"/>
</dbReference>
<proteinExistence type="inferred from homology"/>
<dbReference type="InterPro" id="IPR029045">
    <property type="entry name" value="ClpP/crotonase-like_dom_sf"/>
</dbReference>
<dbReference type="Gene3D" id="1.10.12.10">
    <property type="entry name" value="Lyase 2-enoyl-coa Hydratase, Chain A, domain 2"/>
    <property type="match status" value="1"/>
</dbReference>
<evidence type="ECO:0000256" key="1">
    <source>
        <dbReference type="ARBA" id="ARBA00005254"/>
    </source>
</evidence>
<dbReference type="NCBIfam" id="NF005126">
    <property type="entry name" value="PRK06563.1"/>
    <property type="match status" value="1"/>
</dbReference>
<comment type="caution">
    <text evidence="2">The sequence shown here is derived from an EMBL/GenBank/DDBJ whole genome shotgun (WGS) entry which is preliminary data.</text>
</comment>
<dbReference type="PANTHER" id="PTHR43802">
    <property type="entry name" value="ENOYL-COA HYDRATASE"/>
    <property type="match status" value="1"/>
</dbReference>
<evidence type="ECO:0000313" key="2">
    <source>
        <dbReference type="EMBL" id="GAA3047851.1"/>
    </source>
</evidence>
<sequence length="274" mass="28904">MPTTGAHRSTDDAGRSEKVLVRRDGPILLITVNRPEKANAFDAEVIAGLSTAYATLSDDPDLRVGVVHAEGRHFTGGLDLVSLAPRLAAGDTTIIPEGGRDPWGIWGEPATKPVVVAVHGRCFTAGLELVLNADLCVAADDAVFAQQEVSRGIIALGGATRRLPQRLGWGQAMRYLLTGDQFDAADALRLGLVQDVVPAGRQLQRAVALARRIAEQAPLAVQATLADARAAFAEPSAESAERLREAGRRLLASGDAREGISALIERRAPVFTGA</sequence>
<keyword evidence="3" id="KW-1185">Reference proteome</keyword>
<evidence type="ECO:0000313" key="3">
    <source>
        <dbReference type="Proteomes" id="UP001501532"/>
    </source>
</evidence>
<comment type="similarity">
    <text evidence="1">Belongs to the enoyl-CoA hydratase/isomerase family.</text>
</comment>
<protein>
    <submittedName>
        <fullName evidence="2">Crotonase/enoyl-CoA hydratase family protein</fullName>
    </submittedName>
</protein>